<accession>A0AAV4XRM5</accession>
<keyword evidence="2" id="KW-1185">Reference proteome</keyword>
<proteinExistence type="predicted"/>
<comment type="caution">
    <text evidence="1">The sequence shown here is derived from an EMBL/GenBank/DDBJ whole genome shotgun (WGS) entry which is preliminary data.</text>
</comment>
<evidence type="ECO:0000313" key="1">
    <source>
        <dbReference type="EMBL" id="GIY97028.1"/>
    </source>
</evidence>
<organism evidence="1 2">
    <name type="scientific">Caerostris extrusa</name>
    <name type="common">Bark spider</name>
    <name type="synonym">Caerostris bankana</name>
    <dbReference type="NCBI Taxonomy" id="172846"/>
    <lineage>
        <taxon>Eukaryota</taxon>
        <taxon>Metazoa</taxon>
        <taxon>Ecdysozoa</taxon>
        <taxon>Arthropoda</taxon>
        <taxon>Chelicerata</taxon>
        <taxon>Arachnida</taxon>
        <taxon>Araneae</taxon>
        <taxon>Araneomorphae</taxon>
        <taxon>Entelegynae</taxon>
        <taxon>Araneoidea</taxon>
        <taxon>Araneidae</taxon>
        <taxon>Caerostris</taxon>
    </lineage>
</organism>
<name>A0AAV4XRM5_CAEEX</name>
<protein>
    <submittedName>
        <fullName evidence="1">Uncharacterized protein</fullName>
    </submittedName>
</protein>
<dbReference type="EMBL" id="BPLR01000728">
    <property type="protein sequence ID" value="GIY97028.1"/>
    <property type="molecule type" value="Genomic_DNA"/>
</dbReference>
<dbReference type="Proteomes" id="UP001054945">
    <property type="component" value="Unassembled WGS sequence"/>
</dbReference>
<dbReference type="AlphaFoldDB" id="A0AAV4XRM5"/>
<evidence type="ECO:0000313" key="2">
    <source>
        <dbReference type="Proteomes" id="UP001054945"/>
    </source>
</evidence>
<sequence>MVCGVLNMGHISLKSWARAARDAPRHLLISGPHPPRTQQTISPGPFANRHSSVTLFFYLLNGTEDELYSGLLKPFICQTMWTSDGCPLQIVGWAICQKDTAISGVGG</sequence>
<reference evidence="1 2" key="1">
    <citation type="submission" date="2021-06" db="EMBL/GenBank/DDBJ databases">
        <title>Caerostris extrusa draft genome.</title>
        <authorList>
            <person name="Kono N."/>
            <person name="Arakawa K."/>
        </authorList>
    </citation>
    <scope>NUCLEOTIDE SEQUENCE [LARGE SCALE GENOMIC DNA]</scope>
</reference>
<gene>
    <name evidence="1" type="ORF">CEXT_714861</name>
</gene>